<dbReference type="Pfam" id="PF00561">
    <property type="entry name" value="Abhydrolase_1"/>
    <property type="match status" value="1"/>
</dbReference>
<organism evidence="4 5">
    <name type="scientific">Emticicia aquatilis</name>
    <dbReference type="NCBI Taxonomy" id="1537369"/>
    <lineage>
        <taxon>Bacteria</taxon>
        <taxon>Pseudomonadati</taxon>
        <taxon>Bacteroidota</taxon>
        <taxon>Cytophagia</taxon>
        <taxon>Cytophagales</taxon>
        <taxon>Leadbetterellaceae</taxon>
        <taxon>Emticicia</taxon>
    </lineage>
</organism>
<keyword evidence="2 4" id="KW-0378">Hydrolase</keyword>
<name>A0A916YK37_9BACT</name>
<dbReference type="EMBL" id="BMKK01000002">
    <property type="protein sequence ID" value="GGD49087.1"/>
    <property type="molecule type" value="Genomic_DNA"/>
</dbReference>
<dbReference type="InterPro" id="IPR050266">
    <property type="entry name" value="AB_hydrolase_sf"/>
</dbReference>
<dbReference type="SUPFAM" id="SSF53474">
    <property type="entry name" value="alpha/beta-Hydrolases"/>
    <property type="match status" value="1"/>
</dbReference>
<comment type="similarity">
    <text evidence="1">Belongs to the peptidase S33 family.</text>
</comment>
<dbReference type="Proteomes" id="UP000609064">
    <property type="component" value="Unassembled WGS sequence"/>
</dbReference>
<dbReference type="InterPro" id="IPR000073">
    <property type="entry name" value="AB_hydrolase_1"/>
</dbReference>
<dbReference type="GO" id="GO:0006508">
    <property type="term" value="P:proteolysis"/>
    <property type="evidence" value="ECO:0007669"/>
    <property type="project" value="InterPro"/>
</dbReference>
<sequence>MNQVLKCIITALILSIPYYSIFAQYKHDSVKIEHGYLHYYTKGKGDAIVFLQGGPGFSSYYMRGIADSLNNNMCILIDYEGTGRSQKRKSDSSWVSPEKIVSDIEQVRKKLAINKWTIIGHSYGTHFGLLYASKYPAMVRKIVLLAFIGTNNQFQRYSWDNISIRLSETDMEQLQIIEKDTLLSGPDREFRTQSIILKAYFFDKSKVVPFLKSVPNDENEFYYNDSFNYAYWLNKNYWKWDISNDALKLEIPIRIIQGRQDFVNDGNQSIFDSKAKNSKLYYIEQSGHFSWLERPSVFFEILRKELKEM</sequence>
<dbReference type="PANTHER" id="PTHR43798">
    <property type="entry name" value="MONOACYLGLYCEROL LIPASE"/>
    <property type="match status" value="1"/>
</dbReference>
<gene>
    <name evidence="4" type="ORF">GCM10011514_11580</name>
</gene>
<proteinExistence type="inferred from homology"/>
<reference evidence="4" key="2">
    <citation type="submission" date="2020-09" db="EMBL/GenBank/DDBJ databases">
        <authorList>
            <person name="Sun Q."/>
            <person name="Zhou Y."/>
        </authorList>
    </citation>
    <scope>NUCLEOTIDE SEQUENCE</scope>
    <source>
        <strain evidence="4">CGMCC 1.15958</strain>
    </source>
</reference>
<dbReference type="RefSeq" id="WP_188765088.1">
    <property type="nucleotide sequence ID" value="NZ_BMKK01000002.1"/>
</dbReference>
<feature type="domain" description="AB hydrolase-1" evidence="3">
    <location>
        <begin position="47"/>
        <end position="295"/>
    </location>
</feature>
<evidence type="ECO:0000256" key="2">
    <source>
        <dbReference type="ARBA" id="ARBA00022801"/>
    </source>
</evidence>
<dbReference type="InterPro" id="IPR002410">
    <property type="entry name" value="Peptidase_S33"/>
</dbReference>
<dbReference type="Gene3D" id="3.40.50.1820">
    <property type="entry name" value="alpha/beta hydrolase"/>
    <property type="match status" value="1"/>
</dbReference>
<accession>A0A916YK37</accession>
<dbReference type="PRINTS" id="PR00793">
    <property type="entry name" value="PROAMNOPTASE"/>
</dbReference>
<dbReference type="GO" id="GO:0008233">
    <property type="term" value="F:peptidase activity"/>
    <property type="evidence" value="ECO:0007669"/>
    <property type="project" value="InterPro"/>
</dbReference>
<keyword evidence="5" id="KW-1185">Reference proteome</keyword>
<evidence type="ECO:0000256" key="1">
    <source>
        <dbReference type="ARBA" id="ARBA00010088"/>
    </source>
</evidence>
<evidence type="ECO:0000259" key="3">
    <source>
        <dbReference type="Pfam" id="PF00561"/>
    </source>
</evidence>
<comment type="caution">
    <text evidence="4">The sequence shown here is derived from an EMBL/GenBank/DDBJ whole genome shotgun (WGS) entry which is preliminary data.</text>
</comment>
<reference evidence="4" key="1">
    <citation type="journal article" date="2014" name="Int. J. Syst. Evol. Microbiol.">
        <title>Complete genome sequence of Corynebacterium casei LMG S-19264T (=DSM 44701T), isolated from a smear-ripened cheese.</title>
        <authorList>
            <consortium name="US DOE Joint Genome Institute (JGI-PGF)"/>
            <person name="Walter F."/>
            <person name="Albersmeier A."/>
            <person name="Kalinowski J."/>
            <person name="Ruckert C."/>
        </authorList>
    </citation>
    <scope>NUCLEOTIDE SEQUENCE</scope>
    <source>
        <strain evidence="4">CGMCC 1.15958</strain>
    </source>
</reference>
<evidence type="ECO:0000313" key="4">
    <source>
        <dbReference type="EMBL" id="GGD49087.1"/>
    </source>
</evidence>
<protein>
    <submittedName>
        <fullName evidence="4">Alpha/beta hydrolase</fullName>
    </submittedName>
</protein>
<dbReference type="AlphaFoldDB" id="A0A916YK37"/>
<dbReference type="InterPro" id="IPR029058">
    <property type="entry name" value="AB_hydrolase_fold"/>
</dbReference>
<evidence type="ECO:0000313" key="5">
    <source>
        <dbReference type="Proteomes" id="UP000609064"/>
    </source>
</evidence>